<gene>
    <name evidence="1" type="ORF">E9232_002062</name>
</gene>
<keyword evidence="2" id="KW-1185">Reference proteome</keyword>
<comment type="caution">
    <text evidence="1">The sequence shown here is derived from an EMBL/GenBank/DDBJ whole genome shotgun (WGS) entry which is preliminary data.</text>
</comment>
<protein>
    <submittedName>
        <fullName evidence="1">Uncharacterized protein</fullName>
    </submittedName>
</protein>
<proteinExistence type="predicted"/>
<evidence type="ECO:0000313" key="2">
    <source>
        <dbReference type="Proteomes" id="UP001262410"/>
    </source>
</evidence>
<reference evidence="1 2" key="1">
    <citation type="submission" date="2023-07" db="EMBL/GenBank/DDBJ databases">
        <title>Sorghum-associated microbial communities from plants grown in Nebraska, USA.</title>
        <authorList>
            <person name="Schachtman D."/>
        </authorList>
    </citation>
    <scope>NUCLEOTIDE SEQUENCE [LARGE SCALE GENOMIC DNA]</scope>
    <source>
        <strain evidence="1 2">584</strain>
    </source>
</reference>
<accession>A0ABU1JLR5</accession>
<dbReference type="Proteomes" id="UP001262410">
    <property type="component" value="Unassembled WGS sequence"/>
</dbReference>
<evidence type="ECO:0000313" key="1">
    <source>
        <dbReference type="EMBL" id="MDR6289547.1"/>
    </source>
</evidence>
<organism evidence="1 2">
    <name type="scientific">Inquilinus ginsengisoli</name>
    <dbReference type="NCBI Taxonomy" id="363840"/>
    <lineage>
        <taxon>Bacteria</taxon>
        <taxon>Pseudomonadati</taxon>
        <taxon>Pseudomonadota</taxon>
        <taxon>Alphaproteobacteria</taxon>
        <taxon>Rhodospirillales</taxon>
        <taxon>Rhodospirillaceae</taxon>
        <taxon>Inquilinus</taxon>
    </lineage>
</organism>
<dbReference type="EMBL" id="JAVDPW010000003">
    <property type="protein sequence ID" value="MDR6289547.1"/>
    <property type="molecule type" value="Genomic_DNA"/>
</dbReference>
<sequence>MARLKRQIARWIKCAHLLSAEFGQQRLSHRGAVRRKHLAGASRDTECAVAFDRVDEAIQRLQQQSDGGGTLFNKFVGSNFQDGDRIAALLRNTLPEGRADIQASTIAHLGRAKPRQQNAAGDEFSAATFLTNWAKMSQNAKAQVFADDPQLISDLNDIARIAEGMRQVGRTSNYSNTARIGMTGGGAVGLTQIGLFGPRPSCNRAGRRLRWPAGARLQSLGVMGGGGPSTSARIAARLPGVLNTASPYADPIAAVIMWQDYAARGARASAASTGDPILDAVVR</sequence>
<name>A0ABU1JLR5_9PROT</name>